<evidence type="ECO:0000313" key="6">
    <source>
        <dbReference type="Proteomes" id="UP000636960"/>
    </source>
</evidence>
<dbReference type="InterPro" id="IPR000421">
    <property type="entry name" value="FA58C"/>
</dbReference>
<dbReference type="Pfam" id="PF04685">
    <property type="entry name" value="DUF608"/>
    <property type="match status" value="1"/>
</dbReference>
<dbReference type="Gene3D" id="2.60.40.2700">
    <property type="match status" value="1"/>
</dbReference>
<protein>
    <recommendedName>
        <fullName evidence="7">F5/8 type C domain-containing protein</fullName>
    </recommendedName>
</protein>
<dbReference type="Pfam" id="PF07554">
    <property type="entry name" value="FIVAR"/>
    <property type="match status" value="1"/>
</dbReference>
<keyword evidence="6" id="KW-1185">Reference proteome</keyword>
<comment type="caution">
    <text evidence="5">The sequence shown here is derived from an EMBL/GenBank/DDBJ whole genome shotgun (WGS) entry which is preliminary data.</text>
</comment>
<evidence type="ECO:0000256" key="1">
    <source>
        <dbReference type="ARBA" id="ARBA00022729"/>
    </source>
</evidence>
<dbReference type="InterPro" id="IPR008979">
    <property type="entry name" value="Galactose-bd-like_sf"/>
</dbReference>
<dbReference type="PANTHER" id="PTHR12654:SF0">
    <property type="entry name" value="NON-LYSOSOMAL GLUCOSYLCERAMIDASE"/>
    <property type="match status" value="1"/>
</dbReference>
<dbReference type="PROSITE" id="PS50022">
    <property type="entry name" value="FA58C_3"/>
    <property type="match status" value="1"/>
</dbReference>
<dbReference type="PANTHER" id="PTHR12654">
    <property type="entry name" value="BILE ACID BETA-GLUCOSIDASE-RELATED"/>
    <property type="match status" value="1"/>
</dbReference>
<organism evidence="5 6">
    <name type="scientific">Paractinoplanes rishiriensis</name>
    <dbReference type="NCBI Taxonomy" id="1050105"/>
    <lineage>
        <taxon>Bacteria</taxon>
        <taxon>Bacillati</taxon>
        <taxon>Actinomycetota</taxon>
        <taxon>Actinomycetes</taxon>
        <taxon>Micromonosporales</taxon>
        <taxon>Micromonosporaceae</taxon>
        <taxon>Paractinoplanes</taxon>
    </lineage>
</organism>
<feature type="domain" description="F5/8 type C" evidence="3">
    <location>
        <begin position="905"/>
        <end position="1043"/>
    </location>
</feature>
<evidence type="ECO:0000313" key="5">
    <source>
        <dbReference type="EMBL" id="GIF01483.1"/>
    </source>
</evidence>
<dbReference type="InterPro" id="IPR052566">
    <property type="entry name" value="Non-lysos_glucosylceramidase"/>
</dbReference>
<dbReference type="InterPro" id="IPR006584">
    <property type="entry name" value="Cellulose-bd_IV"/>
</dbReference>
<evidence type="ECO:0000259" key="4">
    <source>
        <dbReference type="PROSITE" id="PS51175"/>
    </source>
</evidence>
<gene>
    <name evidence="5" type="ORF">Ari01nite_89470</name>
</gene>
<evidence type="ECO:0000259" key="3">
    <source>
        <dbReference type="PROSITE" id="PS50022"/>
    </source>
</evidence>
<sequence length="1286" mass="139112">MQTAAVPTGYADPVDGTTGAPLGGFGAGAVKYDAKTGTFAANTRPPADQTDFTKRGKSRFQLFTSSNGQVATADQLTAVKNADGRYDDDAIWPRHEVNFGTTNGVSVTMTAFSPTDSADTQAMSLPYAFYNLHVANANDTDATAALALLWDDAGETNVRPIAGKGFASDRWAVYADAPGGTVSAGNDAGFFTGGTSNDAPTGTANRTSVRVALGAGQSTDIRFVLAWYDRSDPDGAFYLSRFDGVEPIAAAGLSNFGKLKTNADTFVDRMRASNVPSWFLNQTVNSLANISNNSIYKTDGRTAFAEGQWTTFGTSDQMWHAREIVGALYPQLAWQELEYWARTQRRDGQIHHDFNYMADTTLKYKLVAWDDTEHADYRNIDKWVDLNAGFIVSVYETYQQTGDDAKLAYFWPYMKKAAQRILDQVQAYGDPAFPGTFRNSENSYDAGGEPNPFNASISAVAYKIMTILGGKLGEETLREQYQESFEQVVDSYARKYLSDNFPVGRISESFFGGQWLAMDLKLGEIWSASQTDYVLGRLDSYYHPLYWGLGYPGGTYDEWTPYLLTHYGGLLLNTRREDQFQTLQKDAYERQFNDRNNVFNMPLDILPRVKTANYNATTISGDKQYISTPSVWRSYNDVIGYRRDKSTGDLWVQPKLLPEMKHVLTNGTFVSPEGWGSISYAESGATFQNQQITVTSDSPIAVSTLHLQDYFGAGDVAVTVDGQPATVTRTGSGYTKELLVKFDGIIGPEGVKVTATGEPGAALPATPAEPDGSQVPPGPAQKNGVATIQAETFDASGGVSTASEDPTSWVTQTDDQDYVRYDSVGFGNGVAAIALTVRSQKASHLELALGSVSAATVATLDLPDTAGAWQTVTIPLPLTLKDTQNVVFRFRANGSDTTGLVDFDSFRFRPVGYKYTLDRTTWTATASANSARAAAAFDNDKSSRWNSSYQAGTEWYLLDTGSVQQVNRIVFDNSTRSKNDYPRGYEVTVSTDGTTFSEPVATGVGTVDVTTITFPVQTGRYIKIRQTGNAPANYWSIDELYAYNDPDTAPLQAAVDAAATLAQENYTPASWAPFATARAAAQSTLTDPNAGQEDLDAALAALTTAKSKLVEQRVTAITVTSLPTRTTYQVGEQLDPAGLEVTATKTDSSTSLLASDEYSLSGFDATTAGRKTVTVSLTSDPAVTDTFIVTVTQPARLVNKSRPTLSGSPVVGSVLRASRGTWSPRTGITFAYQWTANGKEIAGATGKALHLTAALTGKKIGVTVTARFGSQTLSVSSDPVRVRSRR</sequence>
<dbReference type="InterPro" id="IPR008928">
    <property type="entry name" value="6-hairpin_glycosidase_sf"/>
</dbReference>
<dbReference type="Pfam" id="PF07523">
    <property type="entry name" value="Big_3"/>
    <property type="match status" value="1"/>
</dbReference>
<proteinExistence type="predicted"/>
<dbReference type="InterPro" id="IPR024462">
    <property type="entry name" value="GH116_N"/>
</dbReference>
<feature type="domain" description="CBM6" evidence="4">
    <location>
        <begin position="786"/>
        <end position="909"/>
    </location>
</feature>
<dbReference type="Gene3D" id="2.60.120.260">
    <property type="entry name" value="Galactose-binding domain-like"/>
    <property type="match status" value="2"/>
</dbReference>
<dbReference type="Pfam" id="PF00754">
    <property type="entry name" value="F5_F8_type_C"/>
    <property type="match status" value="1"/>
</dbReference>
<dbReference type="PROSITE" id="PS51175">
    <property type="entry name" value="CBM6"/>
    <property type="match status" value="1"/>
</dbReference>
<feature type="region of interest" description="Disordered" evidence="2">
    <location>
        <begin position="756"/>
        <end position="782"/>
    </location>
</feature>
<dbReference type="Proteomes" id="UP000636960">
    <property type="component" value="Unassembled WGS sequence"/>
</dbReference>
<dbReference type="CDD" id="cd04084">
    <property type="entry name" value="CBM6_xylanase-like"/>
    <property type="match status" value="1"/>
</dbReference>
<dbReference type="InterPro" id="IPR006775">
    <property type="entry name" value="GH116_catalytic"/>
</dbReference>
<dbReference type="Gene3D" id="1.50.10.10">
    <property type="match status" value="1"/>
</dbReference>
<dbReference type="Gene3D" id="1.20.1270.70">
    <property type="entry name" value="Designed single chain three-helix bundle"/>
    <property type="match status" value="1"/>
</dbReference>
<dbReference type="EMBL" id="BOMV01000105">
    <property type="protein sequence ID" value="GIF01483.1"/>
    <property type="molecule type" value="Genomic_DNA"/>
</dbReference>
<dbReference type="GO" id="GO:0005975">
    <property type="term" value="P:carbohydrate metabolic process"/>
    <property type="evidence" value="ECO:0007669"/>
    <property type="project" value="InterPro"/>
</dbReference>
<dbReference type="InterPro" id="IPR005084">
    <property type="entry name" value="CBM6"/>
</dbReference>
<name>A0A919N2R3_9ACTN</name>
<evidence type="ECO:0008006" key="7">
    <source>
        <dbReference type="Google" id="ProtNLM"/>
    </source>
</evidence>
<dbReference type="SUPFAM" id="SSF49785">
    <property type="entry name" value="Galactose-binding domain-like"/>
    <property type="match status" value="2"/>
</dbReference>
<accession>A0A919N2R3</accession>
<dbReference type="Pfam" id="PF12215">
    <property type="entry name" value="Glyco_hydr_116N"/>
    <property type="match status" value="1"/>
</dbReference>
<dbReference type="SMART" id="SM00606">
    <property type="entry name" value="CBD_IV"/>
    <property type="match status" value="1"/>
</dbReference>
<dbReference type="GO" id="GO:0030246">
    <property type="term" value="F:carbohydrate binding"/>
    <property type="evidence" value="ECO:0007669"/>
    <property type="project" value="InterPro"/>
</dbReference>
<evidence type="ECO:0000256" key="2">
    <source>
        <dbReference type="SAM" id="MobiDB-lite"/>
    </source>
</evidence>
<dbReference type="InterPro" id="IPR022038">
    <property type="entry name" value="Ig-like_bact"/>
</dbReference>
<reference evidence="5" key="1">
    <citation type="submission" date="2021-01" db="EMBL/GenBank/DDBJ databases">
        <title>Whole genome shotgun sequence of Actinoplanes rishiriensis NBRC 108556.</title>
        <authorList>
            <person name="Komaki H."/>
            <person name="Tamura T."/>
        </authorList>
    </citation>
    <scope>NUCLEOTIDE SEQUENCE</scope>
    <source>
        <strain evidence="5">NBRC 108556</strain>
    </source>
</reference>
<dbReference type="SUPFAM" id="SSF48208">
    <property type="entry name" value="Six-hairpin glycosidases"/>
    <property type="match status" value="1"/>
</dbReference>
<dbReference type="GO" id="GO:0008422">
    <property type="term" value="F:beta-glucosidase activity"/>
    <property type="evidence" value="ECO:0007669"/>
    <property type="project" value="TreeGrafter"/>
</dbReference>
<dbReference type="InterPro" id="IPR012341">
    <property type="entry name" value="6hp_glycosidase-like_sf"/>
</dbReference>
<keyword evidence="1" id="KW-0732">Signal</keyword>
<dbReference type="Gene3D" id="2.60.40.3630">
    <property type="match status" value="1"/>
</dbReference>